<name>A0ABT9SFP4_9BURK</name>
<accession>A0ABT9SFP4</accession>
<dbReference type="RefSeq" id="WP_307692349.1">
    <property type="nucleotide sequence ID" value="NZ_JAUSRO010000020.1"/>
</dbReference>
<evidence type="ECO:0000313" key="3">
    <source>
        <dbReference type="Proteomes" id="UP001226867"/>
    </source>
</evidence>
<sequence>MTTLPPATSHPPKIAGIPFPIDGKIYIVPPCSLATLKRHGAAIDALGQETSTGSVPLSGGAIDTIVNLAHEALKRNYADMDAEFVAENIGLESIWDLFNAVLDAAGLLRKKKLAEAEAAAGDQAPGEGAKLGESTGTALLPT</sequence>
<comment type="caution">
    <text evidence="2">The sequence shown here is derived from an EMBL/GenBank/DDBJ whole genome shotgun (WGS) entry which is preliminary data.</text>
</comment>
<evidence type="ECO:0008006" key="4">
    <source>
        <dbReference type="Google" id="ProtNLM"/>
    </source>
</evidence>
<dbReference type="EMBL" id="JAUSRO010000020">
    <property type="protein sequence ID" value="MDP9902613.1"/>
    <property type="molecule type" value="Genomic_DNA"/>
</dbReference>
<gene>
    <name evidence="2" type="ORF">J2W36_004890</name>
</gene>
<feature type="compositionally biased region" description="Low complexity" evidence="1">
    <location>
        <begin position="119"/>
        <end position="128"/>
    </location>
</feature>
<organism evidence="2 3">
    <name type="scientific">Variovorax ginsengisoli</name>
    <dbReference type="NCBI Taxonomy" id="363844"/>
    <lineage>
        <taxon>Bacteria</taxon>
        <taxon>Pseudomonadati</taxon>
        <taxon>Pseudomonadota</taxon>
        <taxon>Betaproteobacteria</taxon>
        <taxon>Burkholderiales</taxon>
        <taxon>Comamonadaceae</taxon>
        <taxon>Variovorax</taxon>
    </lineage>
</organism>
<protein>
    <recommendedName>
        <fullName evidence="4">Tail assembly chaperone</fullName>
    </recommendedName>
</protein>
<dbReference type="Proteomes" id="UP001226867">
    <property type="component" value="Unassembled WGS sequence"/>
</dbReference>
<evidence type="ECO:0000256" key="1">
    <source>
        <dbReference type="SAM" id="MobiDB-lite"/>
    </source>
</evidence>
<keyword evidence="3" id="KW-1185">Reference proteome</keyword>
<reference evidence="2 3" key="1">
    <citation type="submission" date="2023-07" db="EMBL/GenBank/DDBJ databases">
        <title>Sorghum-associated microbial communities from plants grown in Nebraska, USA.</title>
        <authorList>
            <person name="Schachtman D."/>
        </authorList>
    </citation>
    <scope>NUCLEOTIDE SEQUENCE [LARGE SCALE GENOMIC DNA]</scope>
    <source>
        <strain evidence="2 3">DS1607</strain>
    </source>
</reference>
<feature type="region of interest" description="Disordered" evidence="1">
    <location>
        <begin position="119"/>
        <end position="142"/>
    </location>
</feature>
<proteinExistence type="predicted"/>
<evidence type="ECO:0000313" key="2">
    <source>
        <dbReference type="EMBL" id="MDP9902613.1"/>
    </source>
</evidence>